<gene>
    <name evidence="1" type="ORF">GGR31_002155</name>
</gene>
<organism evidence="1 2">
    <name type="scientific">Mesonia maritima</name>
    <dbReference type="NCBI Taxonomy" id="1793873"/>
    <lineage>
        <taxon>Bacteria</taxon>
        <taxon>Pseudomonadati</taxon>
        <taxon>Bacteroidota</taxon>
        <taxon>Flavobacteriia</taxon>
        <taxon>Flavobacteriales</taxon>
        <taxon>Flavobacteriaceae</taxon>
        <taxon>Mesonia</taxon>
    </lineage>
</organism>
<sequence>MKKIYILFLCISIALSSCQNEPKKVKSDKDALNFAENIEQTYNNKSFTKEEAISFHIDLNFGGNERLNATITQLTNSGKIKIEKDNGTTLIYDGNKVYLYPKEVNYPDARFDMFTWSYFFMLPHKLTDPGTVWKTKKERKLEGENYNSATLSFQENIGDAPDDWYIVYSDKNTNLLKAAAYIVTFGKDVNQAEENPHAIVYNNYITVKDIPISTYWKFYNWSEEKGIYGKPIGEALLKDIKFKEITENEFFVPKSAIEIEP</sequence>
<comment type="caution">
    <text evidence="1">The sequence shown here is derived from an EMBL/GenBank/DDBJ whole genome shotgun (WGS) entry which is preliminary data.</text>
</comment>
<dbReference type="PROSITE" id="PS51257">
    <property type="entry name" value="PROKAR_LIPOPROTEIN"/>
    <property type="match status" value="1"/>
</dbReference>
<evidence type="ECO:0000313" key="1">
    <source>
        <dbReference type="EMBL" id="MDR6301486.1"/>
    </source>
</evidence>
<name>A0ABU1K793_9FLAO</name>
<dbReference type="Proteomes" id="UP001257659">
    <property type="component" value="Unassembled WGS sequence"/>
</dbReference>
<accession>A0ABU1K793</accession>
<keyword evidence="2" id="KW-1185">Reference proteome</keyword>
<reference evidence="1 2" key="1">
    <citation type="submission" date="2023-07" db="EMBL/GenBank/DDBJ databases">
        <title>Genomic Encyclopedia of Type Strains, Phase IV (KMG-IV): sequencing the most valuable type-strain genomes for metagenomic binning, comparative biology and taxonomic classification.</title>
        <authorList>
            <person name="Goeker M."/>
        </authorList>
    </citation>
    <scope>NUCLEOTIDE SEQUENCE [LARGE SCALE GENOMIC DNA]</scope>
    <source>
        <strain evidence="1 2">DSM 102814</strain>
    </source>
</reference>
<protein>
    <submittedName>
        <fullName evidence="1">Uncharacterized protein</fullName>
    </submittedName>
</protein>
<dbReference type="RefSeq" id="WP_309728941.1">
    <property type="nucleotide sequence ID" value="NZ_JAVDQA010000006.1"/>
</dbReference>
<proteinExistence type="predicted"/>
<dbReference type="EMBL" id="JAVDQA010000006">
    <property type="protein sequence ID" value="MDR6301486.1"/>
    <property type="molecule type" value="Genomic_DNA"/>
</dbReference>
<evidence type="ECO:0000313" key="2">
    <source>
        <dbReference type="Proteomes" id="UP001257659"/>
    </source>
</evidence>